<dbReference type="Proteomes" id="UP000197138">
    <property type="component" value="Unassembled WGS sequence"/>
</dbReference>
<protein>
    <submittedName>
        <fullName evidence="2">Uncharacterized protein</fullName>
    </submittedName>
</protein>
<organism evidence="2 3">
    <name type="scientific">Punica granatum</name>
    <name type="common">Pomegranate</name>
    <dbReference type="NCBI Taxonomy" id="22663"/>
    <lineage>
        <taxon>Eukaryota</taxon>
        <taxon>Viridiplantae</taxon>
        <taxon>Streptophyta</taxon>
        <taxon>Embryophyta</taxon>
        <taxon>Tracheophyta</taxon>
        <taxon>Spermatophyta</taxon>
        <taxon>Magnoliopsida</taxon>
        <taxon>eudicotyledons</taxon>
        <taxon>Gunneridae</taxon>
        <taxon>Pentapetalae</taxon>
        <taxon>rosids</taxon>
        <taxon>malvids</taxon>
        <taxon>Myrtales</taxon>
        <taxon>Lythraceae</taxon>
        <taxon>Punica</taxon>
    </lineage>
</organism>
<gene>
    <name evidence="2" type="ORF">CDL15_Pgr021878</name>
</gene>
<evidence type="ECO:0000313" key="2">
    <source>
        <dbReference type="EMBL" id="OWM75713.1"/>
    </source>
</evidence>
<evidence type="ECO:0000313" key="3">
    <source>
        <dbReference type="Proteomes" id="UP000197138"/>
    </source>
</evidence>
<sequence>MRQSTENRWSSKSYGSSSWPRTVSGNAVRSVLRSSLYVMDHREIVVFHLINVKLCGRSFTYLDQMQMYPRLPKAPDPSCTPILQPQTGSAFLEGARFPCGNTWKGPIH</sequence>
<dbReference type="AlphaFoldDB" id="A0A218WSU4"/>
<accession>A0A218WSU4</accession>
<proteinExistence type="predicted"/>
<comment type="caution">
    <text evidence="2">The sequence shown here is derived from an EMBL/GenBank/DDBJ whole genome shotgun (WGS) entry which is preliminary data.</text>
</comment>
<dbReference type="EMBL" id="MTKT01003240">
    <property type="protein sequence ID" value="OWM75713.1"/>
    <property type="molecule type" value="Genomic_DNA"/>
</dbReference>
<evidence type="ECO:0000256" key="1">
    <source>
        <dbReference type="SAM" id="MobiDB-lite"/>
    </source>
</evidence>
<name>A0A218WSU4_PUNGR</name>
<reference evidence="3" key="1">
    <citation type="journal article" date="2017" name="Plant J.">
        <title>The pomegranate (Punica granatum L.) genome and the genomics of punicalagin biosynthesis.</title>
        <authorList>
            <person name="Qin G."/>
            <person name="Xu C."/>
            <person name="Ming R."/>
            <person name="Tang H."/>
            <person name="Guyot R."/>
            <person name="Kramer E.M."/>
            <person name="Hu Y."/>
            <person name="Yi X."/>
            <person name="Qi Y."/>
            <person name="Xu X."/>
            <person name="Gao Z."/>
            <person name="Pan H."/>
            <person name="Jian J."/>
            <person name="Tian Y."/>
            <person name="Yue Z."/>
            <person name="Xu Y."/>
        </authorList>
    </citation>
    <scope>NUCLEOTIDE SEQUENCE [LARGE SCALE GENOMIC DNA]</scope>
    <source>
        <strain evidence="3">cv. Dabenzi</strain>
    </source>
</reference>
<feature type="region of interest" description="Disordered" evidence="1">
    <location>
        <begin position="1"/>
        <end position="24"/>
    </location>
</feature>